<name>A0A1F7YZ40_9BACT</name>
<dbReference type="InterPro" id="IPR037914">
    <property type="entry name" value="SpoVT-AbrB_sf"/>
</dbReference>
<dbReference type="AlphaFoldDB" id="A0A1F7YZ40"/>
<sequence>MNLQKVSMVRSRGQLTIPDQIRKAAKWLSTDSVVSVSMVKQDEVILKPHKPKYDWEKIWKGIRKSRAVKGRGAMSAAEFLEKDRQSH</sequence>
<accession>A0A1F7YZ40</accession>
<dbReference type="Gene3D" id="2.10.260.10">
    <property type="match status" value="1"/>
</dbReference>
<dbReference type="Proteomes" id="UP000178870">
    <property type="component" value="Unassembled WGS sequence"/>
</dbReference>
<reference evidence="1 2" key="1">
    <citation type="journal article" date="2016" name="Nat. Commun.">
        <title>Thousands of microbial genomes shed light on interconnected biogeochemical processes in an aquifer system.</title>
        <authorList>
            <person name="Anantharaman K."/>
            <person name="Brown C.T."/>
            <person name="Hug L.A."/>
            <person name="Sharon I."/>
            <person name="Castelle C.J."/>
            <person name="Probst A.J."/>
            <person name="Thomas B.C."/>
            <person name="Singh A."/>
            <person name="Wilkins M.J."/>
            <person name="Karaoz U."/>
            <person name="Brodie E.L."/>
            <person name="Williams K.H."/>
            <person name="Hubbard S.S."/>
            <person name="Banfield J.F."/>
        </authorList>
    </citation>
    <scope>NUCLEOTIDE SEQUENCE [LARGE SCALE GENOMIC DNA]</scope>
</reference>
<proteinExistence type="predicted"/>
<gene>
    <name evidence="1" type="ORF">A2803_03415</name>
</gene>
<evidence type="ECO:0000313" key="1">
    <source>
        <dbReference type="EMBL" id="OGM32490.1"/>
    </source>
</evidence>
<evidence type="ECO:0008006" key="3">
    <source>
        <dbReference type="Google" id="ProtNLM"/>
    </source>
</evidence>
<protein>
    <recommendedName>
        <fullName evidence="3">SpoVT-AbrB domain-containing protein</fullName>
    </recommendedName>
</protein>
<dbReference type="EMBL" id="MGGP01000014">
    <property type="protein sequence ID" value="OGM32490.1"/>
    <property type="molecule type" value="Genomic_DNA"/>
</dbReference>
<organism evidence="1 2">
    <name type="scientific">Candidatus Woesebacteria bacterium RIFCSPHIGHO2_01_FULL_44_21</name>
    <dbReference type="NCBI Taxonomy" id="1802503"/>
    <lineage>
        <taxon>Bacteria</taxon>
        <taxon>Candidatus Woeseibacteriota</taxon>
    </lineage>
</organism>
<dbReference type="SUPFAM" id="SSF89447">
    <property type="entry name" value="AbrB/MazE/MraZ-like"/>
    <property type="match status" value="1"/>
</dbReference>
<evidence type="ECO:0000313" key="2">
    <source>
        <dbReference type="Proteomes" id="UP000178870"/>
    </source>
</evidence>
<comment type="caution">
    <text evidence="1">The sequence shown here is derived from an EMBL/GenBank/DDBJ whole genome shotgun (WGS) entry which is preliminary data.</text>
</comment>